<name>A0A6V7NSC0_ANACO</name>
<dbReference type="InterPro" id="IPR006671">
    <property type="entry name" value="Cyclin_N"/>
</dbReference>
<dbReference type="GO" id="GO:0044772">
    <property type="term" value="P:mitotic cell cycle phase transition"/>
    <property type="evidence" value="ECO:0007669"/>
    <property type="project" value="InterPro"/>
</dbReference>
<dbReference type="Pfam" id="PF00134">
    <property type="entry name" value="Cyclin_N"/>
    <property type="match status" value="1"/>
</dbReference>
<dbReference type="InterPro" id="IPR046965">
    <property type="entry name" value="Cyclin_A/B-like"/>
</dbReference>
<evidence type="ECO:0000256" key="4">
    <source>
        <dbReference type="ARBA" id="ARBA00023306"/>
    </source>
</evidence>
<reference evidence="8" key="1">
    <citation type="submission" date="2020-07" db="EMBL/GenBank/DDBJ databases">
        <authorList>
            <person name="Lin J."/>
        </authorList>
    </citation>
    <scope>NUCLEOTIDE SEQUENCE</scope>
</reference>
<protein>
    <recommendedName>
        <fullName evidence="9">Cyclin N-terminal domain-containing protein</fullName>
    </recommendedName>
</protein>
<keyword evidence="2" id="KW-0132">Cell division</keyword>
<dbReference type="Gene3D" id="1.10.472.10">
    <property type="entry name" value="Cyclin-like"/>
    <property type="match status" value="3"/>
</dbReference>
<evidence type="ECO:0000256" key="5">
    <source>
        <dbReference type="RuleBase" id="RU000383"/>
    </source>
</evidence>
<dbReference type="SUPFAM" id="SSF47954">
    <property type="entry name" value="Cyclin-like"/>
    <property type="match status" value="2"/>
</dbReference>
<keyword evidence="3 5" id="KW-0195">Cyclin</keyword>
<sequence>MGSPWVSQWSQTSKGSRSYKDCFLMKNHFFNLLLEVRDILLPLWTFEDSFCSGNLVNVRGAEGSFGAQLLENAQAAATIAAVTKKPVAVPADGAVGKGGVKPANKKAPTVKPKPENVIEISDDKKEATKQVSTTTTTAAAAVAANVGSRGKPSRKKVHTFTSVLTARSKDACGLTGKPKELVQDIDASDADDQLAVVDYVEDIYKHYKLAELQLVGVGAMLIACKYEEIWAHDVNDFICISDSAYTREQILGMEKTILNKLEWNLTVPTPDVFLVRFLKAAANGAYGLLLRRTGLAASAVYAARCTLKKSPFWTKTLKRHTGFSEQQLLDCSKILVNAHATATESKQKVVYKKYSHEQFAAVALHPAATKMMEELKKFSIE</sequence>
<dbReference type="PIRSF" id="PIRSF001771">
    <property type="entry name" value="Cyclin_A_B_D_E"/>
    <property type="match status" value="1"/>
</dbReference>
<dbReference type="AlphaFoldDB" id="A0A6V7NSC0"/>
<dbReference type="PANTHER" id="PTHR10177">
    <property type="entry name" value="CYCLINS"/>
    <property type="match status" value="1"/>
</dbReference>
<comment type="similarity">
    <text evidence="1">Belongs to the cyclin family. Cyclin AB subfamily.</text>
</comment>
<accession>A0A6V7NSC0</accession>
<dbReference type="SMART" id="SM00385">
    <property type="entry name" value="CYCLIN"/>
    <property type="match status" value="2"/>
</dbReference>
<evidence type="ECO:0000256" key="3">
    <source>
        <dbReference type="ARBA" id="ARBA00023127"/>
    </source>
</evidence>
<dbReference type="SMART" id="SM01332">
    <property type="entry name" value="Cyclin_C"/>
    <property type="match status" value="1"/>
</dbReference>
<dbReference type="FunFam" id="1.10.472.10:FF:000134">
    <property type="entry name" value="Os02g0800500 protein"/>
    <property type="match status" value="1"/>
</dbReference>
<evidence type="ECO:0000259" key="7">
    <source>
        <dbReference type="SMART" id="SM01332"/>
    </source>
</evidence>
<feature type="domain" description="Cyclin C-terminal" evidence="7">
    <location>
        <begin position="268"/>
        <end position="368"/>
    </location>
</feature>
<dbReference type="GO" id="GO:0051301">
    <property type="term" value="P:cell division"/>
    <property type="evidence" value="ECO:0007669"/>
    <property type="project" value="UniProtKB-KW"/>
</dbReference>
<keyword evidence="4" id="KW-0131">Cell cycle</keyword>
<evidence type="ECO:0008006" key="9">
    <source>
        <dbReference type="Google" id="ProtNLM"/>
    </source>
</evidence>
<dbReference type="Pfam" id="PF02984">
    <property type="entry name" value="Cyclin_C"/>
    <property type="match status" value="1"/>
</dbReference>
<dbReference type="InterPro" id="IPR013763">
    <property type="entry name" value="Cyclin-like_dom"/>
</dbReference>
<gene>
    <name evidence="8" type="ORF">CB5_LOCUS4676</name>
</gene>
<dbReference type="InterPro" id="IPR036915">
    <property type="entry name" value="Cyclin-like_sf"/>
</dbReference>
<proteinExistence type="inferred from homology"/>
<dbReference type="EMBL" id="LR862141">
    <property type="protein sequence ID" value="CAD1821465.1"/>
    <property type="molecule type" value="Genomic_DNA"/>
</dbReference>
<evidence type="ECO:0000259" key="6">
    <source>
        <dbReference type="SMART" id="SM00385"/>
    </source>
</evidence>
<feature type="domain" description="Cyclin-like" evidence="6">
    <location>
        <begin position="179"/>
        <end position="259"/>
    </location>
</feature>
<evidence type="ECO:0000313" key="8">
    <source>
        <dbReference type="EMBL" id="CAD1821465.1"/>
    </source>
</evidence>
<dbReference type="InterPro" id="IPR004367">
    <property type="entry name" value="Cyclin_C-dom"/>
</dbReference>
<feature type="domain" description="Cyclin-like" evidence="6">
    <location>
        <begin position="272"/>
        <end position="337"/>
    </location>
</feature>
<organism evidence="8">
    <name type="scientific">Ananas comosus var. bracteatus</name>
    <name type="common">red pineapple</name>
    <dbReference type="NCBI Taxonomy" id="296719"/>
    <lineage>
        <taxon>Eukaryota</taxon>
        <taxon>Viridiplantae</taxon>
        <taxon>Streptophyta</taxon>
        <taxon>Embryophyta</taxon>
        <taxon>Tracheophyta</taxon>
        <taxon>Spermatophyta</taxon>
        <taxon>Magnoliopsida</taxon>
        <taxon>Liliopsida</taxon>
        <taxon>Poales</taxon>
        <taxon>Bromeliaceae</taxon>
        <taxon>Bromelioideae</taxon>
        <taxon>Ananas</taxon>
    </lineage>
</organism>
<evidence type="ECO:0000256" key="2">
    <source>
        <dbReference type="ARBA" id="ARBA00022618"/>
    </source>
</evidence>
<evidence type="ECO:0000256" key="1">
    <source>
        <dbReference type="ARBA" id="ARBA00006955"/>
    </source>
</evidence>
<dbReference type="GO" id="GO:0016538">
    <property type="term" value="F:cyclin-dependent protein serine/threonine kinase regulator activity"/>
    <property type="evidence" value="ECO:0007669"/>
    <property type="project" value="InterPro"/>
</dbReference>
<dbReference type="InterPro" id="IPR039361">
    <property type="entry name" value="Cyclin"/>
</dbReference>